<feature type="region of interest" description="Disordered" evidence="10">
    <location>
        <begin position="603"/>
        <end position="646"/>
    </location>
</feature>
<feature type="compositionally biased region" description="Gly residues" evidence="10">
    <location>
        <begin position="607"/>
        <end position="625"/>
    </location>
</feature>
<dbReference type="InterPro" id="IPR044722">
    <property type="entry name" value="SecA_SF2_C"/>
</dbReference>
<evidence type="ECO:0000256" key="8">
    <source>
        <dbReference type="ARBA" id="ARBA00023010"/>
    </source>
</evidence>
<dbReference type="AlphaFoldDB" id="A0A0D2J875"/>
<dbReference type="GO" id="GO:0009941">
    <property type="term" value="C:chloroplast envelope"/>
    <property type="evidence" value="ECO:0007669"/>
    <property type="project" value="TreeGrafter"/>
</dbReference>
<evidence type="ECO:0000256" key="3">
    <source>
        <dbReference type="ARBA" id="ARBA00022448"/>
    </source>
</evidence>
<reference evidence="12 13" key="1">
    <citation type="journal article" date="2013" name="BMC Genomics">
        <title>Reconstruction of the lipid metabolism for the microalga Monoraphidium neglectum from its genome sequence reveals characteristics suitable for biofuel production.</title>
        <authorList>
            <person name="Bogen C."/>
            <person name="Al-Dilaimi A."/>
            <person name="Albersmeier A."/>
            <person name="Wichmann J."/>
            <person name="Grundmann M."/>
            <person name="Rupp O."/>
            <person name="Lauersen K.J."/>
            <person name="Blifernez-Klassen O."/>
            <person name="Kalinowski J."/>
            <person name="Goesmann A."/>
            <person name="Mussgnug J.H."/>
            <person name="Kruse O."/>
        </authorList>
    </citation>
    <scope>NUCLEOTIDE SEQUENCE [LARGE SCALE GENOMIC DNA]</scope>
    <source>
        <strain evidence="12 13">SAG 48.87</strain>
    </source>
</reference>
<evidence type="ECO:0000313" key="13">
    <source>
        <dbReference type="Proteomes" id="UP000054498"/>
    </source>
</evidence>
<dbReference type="InterPro" id="IPR036266">
    <property type="entry name" value="SecA_Wing/Scaffold_sf"/>
</dbReference>
<protein>
    <submittedName>
        <fullName evidence="12">Preprotein translocase subunit SecA</fullName>
    </submittedName>
</protein>
<evidence type="ECO:0000256" key="2">
    <source>
        <dbReference type="ARBA" id="ARBA00007650"/>
    </source>
</evidence>
<keyword evidence="9" id="KW-0472">Membrane</keyword>
<name>A0A0D2J875_9CHLO</name>
<dbReference type="InterPro" id="IPR014018">
    <property type="entry name" value="SecA_motor_DEAD"/>
</dbReference>
<dbReference type="Gene3D" id="3.40.50.300">
    <property type="entry name" value="P-loop containing nucleotide triphosphate hydrolases"/>
    <property type="match status" value="1"/>
</dbReference>
<dbReference type="GO" id="GO:0005524">
    <property type="term" value="F:ATP binding"/>
    <property type="evidence" value="ECO:0007669"/>
    <property type="project" value="UniProtKB-KW"/>
</dbReference>
<keyword evidence="8" id="KW-0811">Translocation</keyword>
<feature type="compositionally biased region" description="Gly residues" evidence="10">
    <location>
        <begin position="186"/>
        <end position="196"/>
    </location>
</feature>
<dbReference type="KEGG" id="mng:MNEG_11994"/>
<comment type="similarity">
    <text evidence="2">Belongs to the SecA family.</text>
</comment>
<feature type="region of interest" description="Disordered" evidence="10">
    <location>
        <begin position="172"/>
        <end position="205"/>
    </location>
</feature>
<evidence type="ECO:0000256" key="6">
    <source>
        <dbReference type="ARBA" id="ARBA00022927"/>
    </source>
</evidence>
<keyword evidence="3" id="KW-0813">Transport</keyword>
<keyword evidence="6" id="KW-0653">Protein transport</keyword>
<dbReference type="OrthoDB" id="27934at2759"/>
<dbReference type="Pfam" id="PF07516">
    <property type="entry name" value="SecA_SW"/>
    <property type="match status" value="2"/>
</dbReference>
<evidence type="ECO:0000313" key="12">
    <source>
        <dbReference type="EMBL" id="KIY95967.1"/>
    </source>
</evidence>
<evidence type="ECO:0000259" key="11">
    <source>
        <dbReference type="PROSITE" id="PS51196"/>
    </source>
</evidence>
<dbReference type="InterPro" id="IPR027417">
    <property type="entry name" value="P-loop_NTPase"/>
</dbReference>
<evidence type="ECO:0000256" key="9">
    <source>
        <dbReference type="ARBA" id="ARBA00023136"/>
    </source>
</evidence>
<evidence type="ECO:0000256" key="5">
    <source>
        <dbReference type="ARBA" id="ARBA00022840"/>
    </source>
</evidence>
<sequence>MAEEVRAVGGLLVVGTSLQESGRIEQQLRGRAGRQGDPGTTRMMFDVTDPALRQLGDSGLNRLWTVLPASAGLTYMDMPLLQTTIQSIQKNQERFWQMLRREMQQFDEVLEGYRRNLYGLRRLMLSGSPQQRQRAVHLYIQQWVDDQVSRFIDPSKSPSDWLQETLTPDDVAAAGGGPLLGPPGPAGGGLGGGGSGQQQQQQARVSPLTALMSAVNRLVNPPEIVGKMQVEFREVVNGVSYDVTASTLSQLLQGGDGAGLTDPAGGPLTGSNPLQQQFQQQQMALSVPEVAVLTQRQLQELAAHLLSSAPLPWPRAEFQVSLRTHLALAAHARLFGTPAAGGAAGGAARRRGQAAGGSSNSRGGSWQAQDDSAKVEAAVGAQRPKLEGRHADKVAVLRDYLGTALVQAFELRRVALKKMIVAGSASAGSSSGGLLDLDADLYLAAYDQAVLLEWIDVLWSCFLEDMDKVKKAVGLKAYSNAQPLDEFRTEGNRLFLNLLGAYRDVVVQRLMTPDLNFGLLADQPLLTSDDVTRGPSLPAASSAADGAAGGVLAGGLDGGHDAGSSAEVVSTSNGAAAAAVGSERDEISYDDLADLWEAAAQAPAAGPGYGGDGSGGGGGGGPGGGEAERAASGGSGGGGVGGTGGI</sequence>
<feature type="region of interest" description="Disordered" evidence="10">
    <location>
        <begin position="341"/>
        <end position="378"/>
    </location>
</feature>
<dbReference type="SUPFAM" id="SSF52540">
    <property type="entry name" value="P-loop containing nucleoside triphosphate hydrolases"/>
    <property type="match status" value="1"/>
</dbReference>
<evidence type="ECO:0000256" key="1">
    <source>
        <dbReference type="ARBA" id="ARBA00004170"/>
    </source>
</evidence>
<comment type="subcellular location">
    <subcellularLocation>
        <location evidence="1">Membrane</location>
        <topology evidence="1">Peripheral membrane protein</topology>
    </subcellularLocation>
</comment>
<keyword evidence="7" id="KW-1278">Translocase</keyword>
<keyword evidence="13" id="KW-1185">Reference proteome</keyword>
<dbReference type="PANTHER" id="PTHR30612:SF11">
    <property type="entry name" value="PROTEIN TRANSLOCASE SUBUNIT SECA2, CHLOROPLASTIC"/>
    <property type="match status" value="1"/>
</dbReference>
<dbReference type="GO" id="GO:0006886">
    <property type="term" value="P:intracellular protein transport"/>
    <property type="evidence" value="ECO:0007669"/>
    <property type="project" value="InterPro"/>
</dbReference>
<feature type="compositionally biased region" description="Low complexity" evidence="10">
    <location>
        <begin position="356"/>
        <end position="365"/>
    </location>
</feature>
<dbReference type="EMBL" id="KK103224">
    <property type="protein sequence ID" value="KIY95967.1"/>
    <property type="molecule type" value="Genomic_DNA"/>
</dbReference>
<dbReference type="GO" id="GO:0017038">
    <property type="term" value="P:protein import"/>
    <property type="evidence" value="ECO:0007669"/>
    <property type="project" value="InterPro"/>
</dbReference>
<keyword evidence="5" id="KW-0067">ATP-binding</keyword>
<evidence type="ECO:0000256" key="10">
    <source>
        <dbReference type="SAM" id="MobiDB-lite"/>
    </source>
</evidence>
<dbReference type="RefSeq" id="XP_013894987.1">
    <property type="nucleotide sequence ID" value="XM_014039533.1"/>
</dbReference>
<gene>
    <name evidence="12" type="ORF">MNEG_11994</name>
</gene>
<dbReference type="GeneID" id="25729312"/>
<dbReference type="InterPro" id="IPR000185">
    <property type="entry name" value="SecA"/>
</dbReference>
<feature type="compositionally biased region" description="Gly residues" evidence="10">
    <location>
        <begin position="633"/>
        <end position="646"/>
    </location>
</feature>
<dbReference type="Pfam" id="PF21090">
    <property type="entry name" value="P-loop_SecA"/>
    <property type="match status" value="1"/>
</dbReference>
<dbReference type="Gene3D" id="1.10.3060.10">
    <property type="entry name" value="Helical scaffold and wing domains of SecA"/>
    <property type="match status" value="2"/>
</dbReference>
<accession>A0A0D2J875</accession>
<dbReference type="Proteomes" id="UP000054498">
    <property type="component" value="Unassembled WGS sequence"/>
</dbReference>
<dbReference type="SUPFAM" id="SSF81886">
    <property type="entry name" value="Helical scaffold and wing domains of SecA"/>
    <property type="match status" value="2"/>
</dbReference>
<organism evidence="12 13">
    <name type="scientific">Monoraphidium neglectum</name>
    <dbReference type="NCBI Taxonomy" id="145388"/>
    <lineage>
        <taxon>Eukaryota</taxon>
        <taxon>Viridiplantae</taxon>
        <taxon>Chlorophyta</taxon>
        <taxon>core chlorophytes</taxon>
        <taxon>Chlorophyceae</taxon>
        <taxon>CS clade</taxon>
        <taxon>Sphaeropleales</taxon>
        <taxon>Selenastraceae</taxon>
        <taxon>Monoraphidium</taxon>
    </lineage>
</organism>
<keyword evidence="4" id="KW-0547">Nucleotide-binding</keyword>
<dbReference type="GO" id="GO:0006605">
    <property type="term" value="P:protein targeting"/>
    <property type="evidence" value="ECO:0007669"/>
    <property type="project" value="InterPro"/>
</dbReference>
<evidence type="ECO:0000256" key="7">
    <source>
        <dbReference type="ARBA" id="ARBA00022967"/>
    </source>
</evidence>
<dbReference type="PROSITE" id="PS51196">
    <property type="entry name" value="SECA_MOTOR_DEAD"/>
    <property type="match status" value="1"/>
</dbReference>
<dbReference type="GO" id="GO:0016020">
    <property type="term" value="C:membrane"/>
    <property type="evidence" value="ECO:0007669"/>
    <property type="project" value="UniProtKB-SubCell"/>
</dbReference>
<feature type="domain" description="SecA family profile" evidence="11">
    <location>
        <begin position="1"/>
        <end position="76"/>
    </location>
</feature>
<dbReference type="STRING" id="145388.A0A0D2J875"/>
<proteinExistence type="inferred from homology"/>
<dbReference type="InterPro" id="IPR011116">
    <property type="entry name" value="SecA_Wing/Scaffold"/>
</dbReference>
<dbReference type="PANTHER" id="PTHR30612">
    <property type="entry name" value="SECA INNER MEMBRANE COMPONENT OF SEC PROTEIN SECRETION SYSTEM"/>
    <property type="match status" value="1"/>
</dbReference>
<evidence type="ECO:0000256" key="4">
    <source>
        <dbReference type="ARBA" id="ARBA00022741"/>
    </source>
</evidence>